<dbReference type="STRING" id="870435.A0A0C3PMB8"/>
<keyword evidence="5" id="KW-1185">Reference proteome</keyword>
<evidence type="ECO:0000313" key="4">
    <source>
        <dbReference type="EMBL" id="KIO09946.1"/>
    </source>
</evidence>
<dbReference type="PANTHER" id="PTHR22904">
    <property type="entry name" value="TPR REPEAT CONTAINING PROTEIN"/>
    <property type="match status" value="1"/>
</dbReference>
<evidence type="ECO:0000313" key="5">
    <source>
        <dbReference type="Proteomes" id="UP000054217"/>
    </source>
</evidence>
<dbReference type="Pfam" id="PF12937">
    <property type="entry name" value="F-box-like"/>
    <property type="match status" value="1"/>
</dbReference>
<protein>
    <recommendedName>
        <fullName evidence="3">F-box domain-containing protein</fullName>
    </recommendedName>
</protein>
<organism evidence="4 5">
    <name type="scientific">Pisolithus tinctorius Marx 270</name>
    <dbReference type="NCBI Taxonomy" id="870435"/>
    <lineage>
        <taxon>Eukaryota</taxon>
        <taxon>Fungi</taxon>
        <taxon>Dikarya</taxon>
        <taxon>Basidiomycota</taxon>
        <taxon>Agaricomycotina</taxon>
        <taxon>Agaricomycetes</taxon>
        <taxon>Agaricomycetidae</taxon>
        <taxon>Boletales</taxon>
        <taxon>Sclerodermatineae</taxon>
        <taxon>Pisolithaceae</taxon>
        <taxon>Pisolithus</taxon>
    </lineage>
</organism>
<dbReference type="SUPFAM" id="SSF52058">
    <property type="entry name" value="L domain-like"/>
    <property type="match status" value="1"/>
</dbReference>
<sequence length="557" mass="62524">MSWKEAFEKGIASFQGGKLSEALLCMNQAIELQGDNFRIYDSRAAIHEKLGNLKAALLDSKKVIDLAPTQWQGYTRATRIFISLEKHDSATKMVDLALTRLQGDDSKHRGKLLELREKSVQAQMVVAKKRQLRLAKVAYHVGKLPTEILTEIFAILVDADPCQAVRLSHVCGHWRRVIVGTPIFWRTLVLSNRHPVRKIKTWLERSGSRIASLSVRRALSPSEFPTVLAHLRSLSWSYLEALHAHSSFFSELSQLLSGMSVTHLFSNLKQLSLESCGTVDFAHPPTCEWKLRELSLVGATQFPESHWRYLTQLRALHIRQLPTHFPLSIIEAIPLVESLVLDFSTSLKILGTIDKPLQMIQLRSIELRNAENPLGLLENIDAPFLTDLTIFGAVSRVDEALLHVFRDERDSLVSLRLGSCSLNSGTLISILSCVPCLETLQIYCIDGVVNETLRFLAGKDPLSPSQATVQQRLPCPALKHVDVSRCPDLLTSSAFALVKSRLQNESGADSEAESCPLQSLRTDGCLKMDGDTLQWFRLKVPYFSCVYMTKKEARQRH</sequence>
<evidence type="ECO:0000259" key="3">
    <source>
        <dbReference type="PROSITE" id="PS50181"/>
    </source>
</evidence>
<proteinExistence type="predicted"/>
<evidence type="ECO:0000256" key="1">
    <source>
        <dbReference type="ARBA" id="ARBA00022737"/>
    </source>
</evidence>
<dbReference type="PANTHER" id="PTHR22904:SF523">
    <property type="entry name" value="STRESS-INDUCED-PHOSPHOPROTEIN 1"/>
    <property type="match status" value="1"/>
</dbReference>
<dbReference type="EMBL" id="KN831953">
    <property type="protein sequence ID" value="KIO09946.1"/>
    <property type="molecule type" value="Genomic_DNA"/>
</dbReference>
<dbReference type="Gene3D" id="1.25.40.10">
    <property type="entry name" value="Tetratricopeptide repeat domain"/>
    <property type="match status" value="1"/>
</dbReference>
<reference evidence="5" key="2">
    <citation type="submission" date="2015-01" db="EMBL/GenBank/DDBJ databases">
        <title>Evolutionary Origins and Diversification of the Mycorrhizal Mutualists.</title>
        <authorList>
            <consortium name="DOE Joint Genome Institute"/>
            <consortium name="Mycorrhizal Genomics Consortium"/>
            <person name="Kohler A."/>
            <person name="Kuo A."/>
            <person name="Nagy L.G."/>
            <person name="Floudas D."/>
            <person name="Copeland A."/>
            <person name="Barry K.W."/>
            <person name="Cichocki N."/>
            <person name="Veneault-Fourrey C."/>
            <person name="LaButti K."/>
            <person name="Lindquist E.A."/>
            <person name="Lipzen A."/>
            <person name="Lundell T."/>
            <person name="Morin E."/>
            <person name="Murat C."/>
            <person name="Riley R."/>
            <person name="Ohm R."/>
            <person name="Sun H."/>
            <person name="Tunlid A."/>
            <person name="Henrissat B."/>
            <person name="Grigoriev I.V."/>
            <person name="Hibbett D.S."/>
            <person name="Martin F."/>
        </authorList>
    </citation>
    <scope>NUCLEOTIDE SEQUENCE [LARGE SCALE GENOMIC DNA]</scope>
    <source>
        <strain evidence="5">Marx 270</strain>
    </source>
</reference>
<keyword evidence="1" id="KW-0677">Repeat</keyword>
<evidence type="ECO:0000256" key="2">
    <source>
        <dbReference type="ARBA" id="ARBA00022803"/>
    </source>
</evidence>
<dbReference type="PROSITE" id="PS50181">
    <property type="entry name" value="FBOX"/>
    <property type="match status" value="1"/>
</dbReference>
<dbReference type="InterPro" id="IPR011990">
    <property type="entry name" value="TPR-like_helical_dom_sf"/>
</dbReference>
<dbReference type="HOGENOM" id="CLU_511015_0_0_1"/>
<accession>A0A0C3PMB8</accession>
<dbReference type="AlphaFoldDB" id="A0A0C3PMB8"/>
<dbReference type="Gene3D" id="3.80.10.10">
    <property type="entry name" value="Ribonuclease Inhibitor"/>
    <property type="match status" value="1"/>
</dbReference>
<feature type="domain" description="F-box" evidence="3">
    <location>
        <begin position="138"/>
        <end position="188"/>
    </location>
</feature>
<dbReference type="SUPFAM" id="SSF48452">
    <property type="entry name" value="TPR-like"/>
    <property type="match status" value="1"/>
</dbReference>
<dbReference type="Proteomes" id="UP000054217">
    <property type="component" value="Unassembled WGS sequence"/>
</dbReference>
<dbReference type="InterPro" id="IPR032675">
    <property type="entry name" value="LRR_dom_sf"/>
</dbReference>
<reference evidence="4 5" key="1">
    <citation type="submission" date="2014-04" db="EMBL/GenBank/DDBJ databases">
        <authorList>
            <consortium name="DOE Joint Genome Institute"/>
            <person name="Kuo A."/>
            <person name="Kohler A."/>
            <person name="Costa M.D."/>
            <person name="Nagy L.G."/>
            <person name="Floudas D."/>
            <person name="Copeland A."/>
            <person name="Barry K.W."/>
            <person name="Cichocki N."/>
            <person name="Veneault-Fourrey C."/>
            <person name="LaButti K."/>
            <person name="Lindquist E.A."/>
            <person name="Lipzen A."/>
            <person name="Lundell T."/>
            <person name="Morin E."/>
            <person name="Murat C."/>
            <person name="Sun H."/>
            <person name="Tunlid A."/>
            <person name="Henrissat B."/>
            <person name="Grigoriev I.V."/>
            <person name="Hibbett D.S."/>
            <person name="Martin F."/>
            <person name="Nordberg H.P."/>
            <person name="Cantor M.N."/>
            <person name="Hua S.X."/>
        </authorList>
    </citation>
    <scope>NUCLEOTIDE SEQUENCE [LARGE SCALE GENOMIC DNA]</scope>
    <source>
        <strain evidence="4 5">Marx 270</strain>
    </source>
</reference>
<dbReference type="SMART" id="SM00028">
    <property type="entry name" value="TPR"/>
    <property type="match status" value="2"/>
</dbReference>
<keyword evidence="2" id="KW-0802">TPR repeat</keyword>
<dbReference type="Gene3D" id="1.20.1280.50">
    <property type="match status" value="1"/>
</dbReference>
<dbReference type="GO" id="GO:0051879">
    <property type="term" value="F:Hsp90 protein binding"/>
    <property type="evidence" value="ECO:0007669"/>
    <property type="project" value="TreeGrafter"/>
</dbReference>
<dbReference type="InParanoid" id="A0A0C3PMB8"/>
<name>A0A0C3PMB8_PISTI</name>
<dbReference type="OrthoDB" id="2423701at2759"/>
<gene>
    <name evidence="4" type="ORF">M404DRAFT_995928</name>
</gene>
<dbReference type="InterPro" id="IPR001810">
    <property type="entry name" value="F-box_dom"/>
</dbReference>
<dbReference type="InterPro" id="IPR019734">
    <property type="entry name" value="TPR_rpt"/>
</dbReference>